<name>A0A5C3EN62_9BASI</name>
<dbReference type="EMBL" id="OOIN01000036">
    <property type="protein sequence ID" value="SPO31157.1"/>
    <property type="molecule type" value="Genomic_DNA"/>
</dbReference>
<organism evidence="3 4">
    <name type="scientific">Ustilago trichophora</name>
    <dbReference type="NCBI Taxonomy" id="86804"/>
    <lineage>
        <taxon>Eukaryota</taxon>
        <taxon>Fungi</taxon>
        <taxon>Dikarya</taxon>
        <taxon>Basidiomycota</taxon>
        <taxon>Ustilaginomycotina</taxon>
        <taxon>Ustilaginomycetes</taxon>
        <taxon>Ustilaginales</taxon>
        <taxon>Ustilaginaceae</taxon>
        <taxon>Ustilago</taxon>
    </lineage>
</organism>
<keyword evidence="1" id="KW-1133">Transmembrane helix</keyword>
<dbReference type="OrthoDB" id="549336at2759"/>
<evidence type="ECO:0000256" key="1">
    <source>
        <dbReference type="SAM" id="Phobius"/>
    </source>
</evidence>
<gene>
    <name evidence="3" type="ORF">UTRI_05196_B</name>
</gene>
<dbReference type="Proteomes" id="UP000324022">
    <property type="component" value="Unassembled WGS sequence"/>
</dbReference>
<keyword evidence="2" id="KW-0732">Signal</keyword>
<protein>
    <submittedName>
        <fullName evidence="3">Uncharacterized protein</fullName>
    </submittedName>
</protein>
<reference evidence="3 4" key="1">
    <citation type="submission" date="2018-03" db="EMBL/GenBank/DDBJ databases">
        <authorList>
            <person name="Guldener U."/>
        </authorList>
    </citation>
    <scope>NUCLEOTIDE SEQUENCE [LARGE SCALE GENOMIC DNA]</scope>
    <source>
        <strain evidence="3 4">NBRC100155</strain>
    </source>
</reference>
<proteinExistence type="predicted"/>
<keyword evidence="1" id="KW-0472">Membrane</keyword>
<feature type="transmembrane region" description="Helical" evidence="1">
    <location>
        <begin position="434"/>
        <end position="451"/>
    </location>
</feature>
<accession>A0A5C3EN62</accession>
<evidence type="ECO:0000313" key="3">
    <source>
        <dbReference type="EMBL" id="SPO31157.1"/>
    </source>
</evidence>
<feature type="chain" id="PRO_5022974542" evidence="2">
    <location>
        <begin position="22"/>
        <end position="491"/>
    </location>
</feature>
<dbReference type="AlphaFoldDB" id="A0A5C3EN62"/>
<evidence type="ECO:0000313" key="4">
    <source>
        <dbReference type="Proteomes" id="UP000324022"/>
    </source>
</evidence>
<evidence type="ECO:0000256" key="2">
    <source>
        <dbReference type="SAM" id="SignalP"/>
    </source>
</evidence>
<keyword evidence="1" id="KW-0812">Transmembrane</keyword>
<sequence>MAIRLLSSLVCGALLLSSTLATPVTTSAQPSIKHVLLRESEGYHDEVWAPFLADLASSPHIKTTFSRHYHRWNMPNITDRIPFVNPPTLQGFGTSHKTEFPITPEAVLEKKVDYILTISCDADFYWRPAEYQRLFHETDVKLLCVNHDTHNVAGAIKQYRDVTKLWIDANRIIFLVLSEHVGKNLQKQLAARGSKPVNYEVYVPVMDLPQGIETERAEDKEKAFVIQGNFESGRRDYNKVFQHLRDGLAALPAGTTESEKPKLVLIGSGKKLEIPQDLTKNVDMHMNLEYPEFYKTLGKSAVLLPAFGGPAYYTEKASSTINAAIIGGTVIIGNQTMLNAYTFLNDKIVFNTNPGESDVQAAIRYLSLDQTTRNDRLKYIREYRHQLIRQNRALLEELVNPSAVASQASNKSTKAMVGQYFDAAKSIPAEHPHSSGAGFVVFLGLILAFIFRRSLVRQYKSIKGQYFAEQTAERDYIPVSMSNTPVMRAAN</sequence>
<keyword evidence="4" id="KW-1185">Reference proteome</keyword>
<feature type="signal peptide" evidence="2">
    <location>
        <begin position="1"/>
        <end position="21"/>
    </location>
</feature>